<dbReference type="InterPro" id="IPR036034">
    <property type="entry name" value="PDZ_sf"/>
</dbReference>
<evidence type="ECO:0000313" key="3">
    <source>
        <dbReference type="RefSeq" id="XP_032809468.1"/>
    </source>
</evidence>
<dbReference type="KEGG" id="pmrn:116942039"/>
<proteinExistence type="predicted"/>
<dbReference type="SMART" id="SM00228">
    <property type="entry name" value="PDZ"/>
    <property type="match status" value="1"/>
</dbReference>
<dbReference type="PANTHER" id="PTHR22698:SF1">
    <property type="entry name" value="PDZ DOMAIN-CONTAINING PROTEIN 9"/>
    <property type="match status" value="1"/>
</dbReference>
<dbReference type="InterPro" id="IPR001478">
    <property type="entry name" value="PDZ"/>
</dbReference>
<name>A0AAJ7WUS7_PETMA</name>
<dbReference type="PANTHER" id="PTHR22698">
    <property type="entry name" value="PDZ DOMAIN-CONTAINING PROTEIN 9"/>
    <property type="match status" value="1"/>
</dbReference>
<feature type="domain" description="PDZ" evidence="1">
    <location>
        <begin position="33"/>
        <end position="101"/>
    </location>
</feature>
<accession>A0AAJ7WUS7</accession>
<protein>
    <submittedName>
        <fullName evidence="3">Uncharacterized protein LOC116942039</fullName>
    </submittedName>
</protein>
<dbReference type="SUPFAM" id="SSF50156">
    <property type="entry name" value="PDZ domain-like"/>
    <property type="match status" value="1"/>
</dbReference>
<dbReference type="Proteomes" id="UP001318040">
    <property type="component" value="Chromosome 13"/>
</dbReference>
<reference evidence="3" key="1">
    <citation type="submission" date="2025-08" db="UniProtKB">
        <authorList>
            <consortium name="RefSeq"/>
        </authorList>
    </citation>
    <scope>IDENTIFICATION</scope>
    <source>
        <tissue evidence="3">Sperm</tissue>
    </source>
</reference>
<keyword evidence="2" id="KW-1185">Reference proteome</keyword>
<dbReference type="RefSeq" id="XP_032809468.1">
    <property type="nucleotide sequence ID" value="XM_032953577.1"/>
</dbReference>
<gene>
    <name evidence="3" type="primary">LOC116942039</name>
</gene>
<evidence type="ECO:0000313" key="2">
    <source>
        <dbReference type="Proteomes" id="UP001318040"/>
    </source>
</evidence>
<dbReference type="Gene3D" id="2.30.42.10">
    <property type="match status" value="1"/>
</dbReference>
<sequence length="295" mass="33628">MKTKYVKRIVKAYAGERVKHSLELETTYAEPVRATIMRERYVGYGLEFVQHGDYVQLVALAPGSYAHLRGKLQPGDVLFKVEGCRMLGYTSTLVSDLLEAANIGRVISITVFRNLIPLISMKNCIANARSTTATALHASLAIKASARPQRRQSCDLQLKVSARTLHTLNVGSSLHSHVVLQKNTHADQEQEERLRIDMQEHHNYLQQLQQQQQPEQQQQKTITLEFVRIGKERIVEIIIPEYRVELIKGRCVEQEAAQEPVAGQSQKKGLWMRIKAGATKHLQRLHLQRNERPKQ</sequence>
<dbReference type="AlphaFoldDB" id="A0AAJ7WUS7"/>
<organism evidence="2 3">
    <name type="scientific">Petromyzon marinus</name>
    <name type="common">Sea lamprey</name>
    <dbReference type="NCBI Taxonomy" id="7757"/>
    <lineage>
        <taxon>Eukaryota</taxon>
        <taxon>Metazoa</taxon>
        <taxon>Chordata</taxon>
        <taxon>Craniata</taxon>
        <taxon>Vertebrata</taxon>
        <taxon>Cyclostomata</taxon>
        <taxon>Hyperoartia</taxon>
        <taxon>Petromyzontiformes</taxon>
        <taxon>Petromyzontidae</taxon>
        <taxon>Petromyzon</taxon>
    </lineage>
</organism>
<evidence type="ECO:0000259" key="1">
    <source>
        <dbReference type="PROSITE" id="PS50106"/>
    </source>
</evidence>
<dbReference type="InterPro" id="IPR039179">
    <property type="entry name" value="PDZD9"/>
</dbReference>
<dbReference type="PROSITE" id="PS50106">
    <property type="entry name" value="PDZ"/>
    <property type="match status" value="1"/>
</dbReference>